<accession>A0AAW7ZBF6</accession>
<comment type="catalytic activity">
    <reaction evidence="21">
        <text>DNA(n) + a 2'-deoxyribonucleoside 5'-triphosphate = DNA(n+1) + diphosphate</text>
        <dbReference type="Rhea" id="RHEA:22508"/>
        <dbReference type="Rhea" id="RHEA-COMP:17339"/>
        <dbReference type="Rhea" id="RHEA-COMP:17340"/>
        <dbReference type="ChEBI" id="CHEBI:33019"/>
        <dbReference type="ChEBI" id="CHEBI:61560"/>
        <dbReference type="ChEBI" id="CHEBI:173112"/>
        <dbReference type="EC" id="2.7.7.7"/>
    </reaction>
</comment>
<keyword evidence="26" id="KW-1185">Reference proteome</keyword>
<dbReference type="SUPFAM" id="SSF47802">
    <property type="entry name" value="DNA polymerase beta, N-terminal domain-like"/>
    <property type="match status" value="1"/>
</dbReference>
<evidence type="ECO:0000259" key="22">
    <source>
        <dbReference type="SMART" id="SM00278"/>
    </source>
</evidence>
<evidence type="ECO:0000256" key="19">
    <source>
        <dbReference type="ARBA" id="ARBA00044678"/>
    </source>
</evidence>
<evidence type="ECO:0000256" key="3">
    <source>
        <dbReference type="ARBA" id="ARBA00012417"/>
    </source>
</evidence>
<dbReference type="InterPro" id="IPR047967">
    <property type="entry name" value="PolX_PHP"/>
</dbReference>
<evidence type="ECO:0000256" key="15">
    <source>
        <dbReference type="ARBA" id="ARBA00023204"/>
    </source>
</evidence>
<dbReference type="InterPro" id="IPR027421">
    <property type="entry name" value="DNA_pol_lamdba_lyase_dom_sf"/>
</dbReference>
<dbReference type="InterPro" id="IPR022311">
    <property type="entry name" value="PolX-like"/>
</dbReference>
<evidence type="ECO:0000256" key="8">
    <source>
        <dbReference type="ARBA" id="ARBA00022679"/>
    </source>
</evidence>
<dbReference type="InterPro" id="IPR016195">
    <property type="entry name" value="Pol/histidinol_Pase-like"/>
</dbReference>
<evidence type="ECO:0000256" key="2">
    <source>
        <dbReference type="ARBA" id="ARBA00004496"/>
    </source>
</evidence>
<keyword evidence="25" id="KW-0540">Nuclease</keyword>
<evidence type="ECO:0000256" key="14">
    <source>
        <dbReference type="ARBA" id="ARBA00023053"/>
    </source>
</evidence>
<dbReference type="AlphaFoldDB" id="A0AAW7ZBF6"/>
<dbReference type="CDD" id="cd00141">
    <property type="entry name" value="NT_POLXc"/>
    <property type="match status" value="1"/>
</dbReference>
<keyword evidence="15" id="KW-0234">DNA repair</keyword>
<organism evidence="25 26">
    <name type="scientific">Desulforamulus aquiferis</name>
    <dbReference type="NCBI Taxonomy" id="1397668"/>
    <lineage>
        <taxon>Bacteria</taxon>
        <taxon>Bacillati</taxon>
        <taxon>Bacillota</taxon>
        <taxon>Clostridia</taxon>
        <taxon>Eubacteriales</taxon>
        <taxon>Peptococcaceae</taxon>
        <taxon>Desulforamulus</taxon>
    </lineage>
</organism>
<reference evidence="25" key="2">
    <citation type="submission" date="2023-03" db="EMBL/GenBank/DDBJ databases">
        <authorList>
            <person name="Zhang Z."/>
        </authorList>
    </citation>
    <scope>NUCLEOTIDE SEQUENCE</scope>
    <source>
        <strain evidence="25">DSA</strain>
    </source>
</reference>
<evidence type="ECO:0000259" key="24">
    <source>
        <dbReference type="SMART" id="SM00483"/>
    </source>
</evidence>
<keyword evidence="10" id="KW-0235">DNA replication</keyword>
<keyword evidence="9" id="KW-0548">Nucleotidyltransferase</keyword>
<dbReference type="EC" id="4.2.99.18" evidence="4"/>
<dbReference type="GO" id="GO:0006281">
    <property type="term" value="P:DNA repair"/>
    <property type="evidence" value="ECO:0007669"/>
    <property type="project" value="UniProtKB-KW"/>
</dbReference>
<evidence type="ECO:0000256" key="9">
    <source>
        <dbReference type="ARBA" id="ARBA00022695"/>
    </source>
</evidence>
<keyword evidence="25" id="KW-0378">Hydrolase</keyword>
<keyword evidence="7" id="KW-0237">DNA synthesis</keyword>
<dbReference type="SMART" id="SM00278">
    <property type="entry name" value="HhH1"/>
    <property type="match status" value="2"/>
</dbReference>
<dbReference type="SMART" id="SM00483">
    <property type="entry name" value="POLXc"/>
    <property type="match status" value="1"/>
</dbReference>
<dbReference type="InterPro" id="IPR029398">
    <property type="entry name" value="PolB_thumb"/>
</dbReference>
<comment type="catalytic activity">
    <reaction evidence="19">
        <text>a 5'-end 2'-deoxyribose-2'-deoxyribonucleotide-DNA = (2E,4S)-4-hydroxypenten-2-al-5-phosphate + a 5'-end 5'-phospho-2'-deoxyribonucleoside-DNA + H(+)</text>
        <dbReference type="Rhea" id="RHEA:76255"/>
        <dbReference type="Rhea" id="RHEA-COMP:13180"/>
        <dbReference type="Rhea" id="RHEA-COMP:18657"/>
        <dbReference type="ChEBI" id="CHEBI:15378"/>
        <dbReference type="ChEBI" id="CHEBI:136412"/>
        <dbReference type="ChEBI" id="CHEBI:195194"/>
        <dbReference type="ChEBI" id="CHEBI:195195"/>
    </reaction>
</comment>
<feature type="domain" description="Helix-hairpin-helix DNA-binding motif class 1" evidence="22">
    <location>
        <begin position="91"/>
        <end position="110"/>
    </location>
</feature>
<evidence type="ECO:0000256" key="21">
    <source>
        <dbReference type="ARBA" id="ARBA00049244"/>
    </source>
</evidence>
<dbReference type="GO" id="GO:0042578">
    <property type="term" value="F:phosphoric ester hydrolase activity"/>
    <property type="evidence" value="ECO:0007669"/>
    <property type="project" value="TreeGrafter"/>
</dbReference>
<dbReference type="GO" id="GO:0003887">
    <property type="term" value="F:DNA-directed DNA polymerase activity"/>
    <property type="evidence" value="ECO:0007669"/>
    <property type="project" value="UniProtKB-KW"/>
</dbReference>
<keyword evidence="13" id="KW-0239">DNA-directed DNA polymerase</keyword>
<dbReference type="FunFam" id="3.20.20.140:FF:000047">
    <property type="entry name" value="PHP domain-containing protein"/>
    <property type="match status" value="1"/>
</dbReference>
<evidence type="ECO:0000256" key="11">
    <source>
        <dbReference type="ARBA" id="ARBA00022763"/>
    </source>
</evidence>
<evidence type="ECO:0000256" key="1">
    <source>
        <dbReference type="ARBA" id="ARBA00001946"/>
    </source>
</evidence>
<evidence type="ECO:0000256" key="10">
    <source>
        <dbReference type="ARBA" id="ARBA00022705"/>
    </source>
</evidence>
<dbReference type="SUPFAM" id="SSF89550">
    <property type="entry name" value="PHP domain-like"/>
    <property type="match status" value="1"/>
</dbReference>
<comment type="subcellular location">
    <subcellularLocation>
        <location evidence="2">Cytoplasm</location>
    </subcellularLocation>
</comment>
<dbReference type="RefSeq" id="WP_304541766.1">
    <property type="nucleotide sequence ID" value="NZ_JARPTC010000007.1"/>
</dbReference>
<dbReference type="PRINTS" id="PR00870">
    <property type="entry name" value="DNAPOLXBETA"/>
</dbReference>
<comment type="function">
    <text evidence="20">Repair polymerase that plays a key role in base-excision repair. During this process, the damaged base is excised by specific DNA glycosylases, the DNA backbone is nicked at the abasic site by an apurinic/apyrimidic (AP) endonuclease, and POLB removes 5'-deoxyribose-phosphate from the preincised AP site acting as a 5'-deoxyribose-phosphate lyase (5'-dRP lyase); through its DNA polymerase activity, it adds one nucleotide to the 3' end of the arising single-nucleotide gap. Conducts 'gap-filling' DNA synthesis in a stepwise distributive fashion rather than in a processive fashion as for other DNA polymerases. It is also able to cleave sugar-phosphate bonds 3' to an intact AP site, acting as an AP lyase.</text>
</comment>
<dbReference type="Gene3D" id="1.10.150.110">
    <property type="entry name" value="DNA polymerase beta, N-terminal domain-like"/>
    <property type="match status" value="1"/>
</dbReference>
<dbReference type="NCBIfam" id="NF006375">
    <property type="entry name" value="PRK08609.1"/>
    <property type="match status" value="1"/>
</dbReference>
<evidence type="ECO:0000256" key="20">
    <source>
        <dbReference type="ARBA" id="ARBA00045548"/>
    </source>
</evidence>
<dbReference type="EC" id="2.7.7.7" evidence="3"/>
<dbReference type="GO" id="GO:0140078">
    <property type="term" value="F:class I DNA-(apurinic or apyrimidinic site) endonuclease activity"/>
    <property type="evidence" value="ECO:0007669"/>
    <property type="project" value="UniProtKB-EC"/>
</dbReference>
<dbReference type="GO" id="GO:0005829">
    <property type="term" value="C:cytosol"/>
    <property type="evidence" value="ECO:0007669"/>
    <property type="project" value="TreeGrafter"/>
</dbReference>
<dbReference type="Gene3D" id="3.30.210.10">
    <property type="entry name" value="DNA polymerase, thumb domain"/>
    <property type="match status" value="1"/>
</dbReference>
<keyword evidence="25" id="KW-0269">Exonuclease</keyword>
<evidence type="ECO:0000256" key="12">
    <source>
        <dbReference type="ARBA" id="ARBA00022843"/>
    </source>
</evidence>
<keyword evidence="12" id="KW-0832">Ubl conjugation</keyword>
<dbReference type="Pfam" id="PF14716">
    <property type="entry name" value="HHH_8"/>
    <property type="match status" value="1"/>
</dbReference>
<keyword evidence="8" id="KW-0808">Transferase</keyword>
<dbReference type="InterPro" id="IPR010996">
    <property type="entry name" value="HHH_MUS81"/>
</dbReference>
<dbReference type="EMBL" id="JARPTC010000007">
    <property type="protein sequence ID" value="MDO7786686.1"/>
    <property type="molecule type" value="Genomic_DNA"/>
</dbReference>
<keyword evidence="14" id="KW-0915">Sodium</keyword>
<dbReference type="SMART" id="SM00481">
    <property type="entry name" value="POLIIIAc"/>
    <property type="match status" value="1"/>
</dbReference>
<dbReference type="InterPro" id="IPR002054">
    <property type="entry name" value="DNA-dir_DNA_pol_X"/>
</dbReference>
<dbReference type="InterPro" id="IPR002008">
    <property type="entry name" value="DNA_pol_X_beta-like"/>
</dbReference>
<dbReference type="SUPFAM" id="SSF81301">
    <property type="entry name" value="Nucleotidyltransferase"/>
    <property type="match status" value="1"/>
</dbReference>
<dbReference type="InterPro" id="IPR004013">
    <property type="entry name" value="PHP_dom"/>
</dbReference>
<dbReference type="InterPro" id="IPR043519">
    <property type="entry name" value="NT_sf"/>
</dbReference>
<protein>
    <recommendedName>
        <fullName evidence="5">DNA polymerase beta</fullName>
        <ecNumber evidence="3">2.7.7.7</ecNumber>
        <ecNumber evidence="4">4.2.99.18</ecNumber>
    </recommendedName>
    <alternativeName>
        <fullName evidence="16">5'-deoxyribose-phosphate lyase</fullName>
    </alternativeName>
    <alternativeName>
        <fullName evidence="17">AP lyase</fullName>
    </alternativeName>
</protein>
<gene>
    <name evidence="25" type="primary">polX</name>
    <name evidence="25" type="ORF">P6N53_05545</name>
</gene>
<evidence type="ECO:0000256" key="16">
    <source>
        <dbReference type="ARBA" id="ARBA00035717"/>
    </source>
</evidence>
<dbReference type="Pfam" id="PF14791">
    <property type="entry name" value="DNA_pol_B_thumb"/>
    <property type="match status" value="1"/>
</dbReference>
<keyword evidence="6" id="KW-0488">Methylation</keyword>
<dbReference type="PIRSF" id="PIRSF005047">
    <property type="entry name" value="UCP005047_YshC"/>
    <property type="match status" value="1"/>
</dbReference>
<dbReference type="InterPro" id="IPR050243">
    <property type="entry name" value="PHP_phosphatase"/>
</dbReference>
<name>A0AAW7ZBF6_9FIRM</name>
<evidence type="ECO:0000256" key="13">
    <source>
        <dbReference type="ARBA" id="ARBA00022932"/>
    </source>
</evidence>
<dbReference type="GO" id="GO:0008270">
    <property type="term" value="F:zinc ion binding"/>
    <property type="evidence" value="ECO:0007669"/>
    <property type="project" value="TreeGrafter"/>
</dbReference>
<proteinExistence type="predicted"/>
<feature type="domain" description="Helix-hairpin-helix DNA-binding motif class 1" evidence="22">
    <location>
        <begin position="51"/>
        <end position="70"/>
    </location>
</feature>
<comment type="catalytic activity">
    <reaction evidence="18">
        <text>2'-deoxyribonucleotide-(2'-deoxyribose 5'-phosphate)-2'-deoxyribonucleotide-DNA = a 3'-end 2'-deoxyribonucleotide-(2,3-dehydro-2,3-deoxyribose 5'-phosphate)-DNA + a 5'-end 5'-phospho-2'-deoxyribonucleoside-DNA + H(+)</text>
        <dbReference type="Rhea" id="RHEA:66592"/>
        <dbReference type="Rhea" id="RHEA-COMP:13180"/>
        <dbReference type="Rhea" id="RHEA-COMP:16897"/>
        <dbReference type="Rhea" id="RHEA-COMP:17067"/>
        <dbReference type="ChEBI" id="CHEBI:15378"/>
        <dbReference type="ChEBI" id="CHEBI:136412"/>
        <dbReference type="ChEBI" id="CHEBI:157695"/>
        <dbReference type="ChEBI" id="CHEBI:167181"/>
        <dbReference type="EC" id="4.2.99.18"/>
    </reaction>
</comment>
<dbReference type="PANTHER" id="PTHR36928">
    <property type="entry name" value="PHOSPHATASE YCDX-RELATED"/>
    <property type="match status" value="1"/>
</dbReference>
<dbReference type="PANTHER" id="PTHR36928:SF1">
    <property type="entry name" value="PHOSPHATASE YCDX-RELATED"/>
    <property type="match status" value="1"/>
</dbReference>
<comment type="cofactor">
    <cofactor evidence="1">
        <name>Mg(2+)</name>
        <dbReference type="ChEBI" id="CHEBI:18420"/>
    </cofactor>
</comment>
<evidence type="ECO:0000256" key="7">
    <source>
        <dbReference type="ARBA" id="ARBA00022634"/>
    </source>
</evidence>
<dbReference type="InterPro" id="IPR003141">
    <property type="entry name" value="Pol/His_phosphatase_N"/>
</dbReference>
<dbReference type="InterPro" id="IPR037160">
    <property type="entry name" value="DNA_Pol_thumb_sf"/>
</dbReference>
<dbReference type="Pfam" id="PF14520">
    <property type="entry name" value="HHH_5"/>
    <property type="match status" value="1"/>
</dbReference>
<feature type="domain" description="DNA-directed DNA polymerase X" evidence="24">
    <location>
        <begin position="1"/>
        <end position="314"/>
    </location>
</feature>
<dbReference type="Pfam" id="PF02811">
    <property type="entry name" value="PHP"/>
    <property type="match status" value="1"/>
</dbReference>
<evidence type="ECO:0000256" key="6">
    <source>
        <dbReference type="ARBA" id="ARBA00022481"/>
    </source>
</evidence>
<evidence type="ECO:0000256" key="17">
    <source>
        <dbReference type="ARBA" id="ARBA00035726"/>
    </source>
</evidence>
<evidence type="ECO:0000313" key="26">
    <source>
        <dbReference type="Proteomes" id="UP001172911"/>
    </source>
</evidence>
<evidence type="ECO:0000256" key="5">
    <source>
        <dbReference type="ARBA" id="ARBA00020020"/>
    </source>
</evidence>
<sequence length="569" mass="64038">MQNIEVAWIFNELADLIELKEDDFFKTRAYRQAARTLAHLEQPLEELSRRGQLSKIPGIGRAIESKIKEILETGTLKKHQELLREIPPGVLEIKQLPSIGPKRARALMQELGVTNLQDLEDAVKDRRVRKLKGFSAKLEWDILNGIEMVRNRQGRTRLSVAREMAEELTSFISLLPGVKAVETAGSTRRWKETVGDLDIIAGAENPEILLAALASHPRVKEVINKGDNRIEVMTWWGIAVDLSVVTPAEFIPAWHRATGSKTHYLILQEIAKYKGLKLNHRGIETQEGKVVDLTSEADIYRSLGMEYIPPELRENRGEIEAATGQGLPKIISGEDIKGDLHIHTTWSDSAMEIKDVVNKCLEKGYSYAAITDHSRSLKVANGLELERVLEQHQLIRQMNTSLKDFTLLTGVEMDILPDGSMDFPDELLEQTDVVIASVHTGFRQSKQDLTKRFTRAMENPNVDIIAHMTGRVLGRRESYELDVEALIEMAAKTDTVLEINASPDRLDLNEEHTRMAKEAGAKLAINTDAHDVRRLDEMVYGLSVARRAWLAPGDVINTLEINDLREVLS</sequence>
<keyword evidence="11" id="KW-0227">DNA damage</keyword>
<evidence type="ECO:0000256" key="4">
    <source>
        <dbReference type="ARBA" id="ARBA00012720"/>
    </source>
</evidence>
<dbReference type="Proteomes" id="UP001172911">
    <property type="component" value="Unassembled WGS sequence"/>
</dbReference>
<dbReference type="Gene3D" id="3.20.20.140">
    <property type="entry name" value="Metal-dependent hydrolases"/>
    <property type="match status" value="1"/>
</dbReference>
<dbReference type="GO" id="GO:0004527">
    <property type="term" value="F:exonuclease activity"/>
    <property type="evidence" value="ECO:0007669"/>
    <property type="project" value="UniProtKB-KW"/>
</dbReference>
<evidence type="ECO:0000259" key="23">
    <source>
        <dbReference type="SMART" id="SM00481"/>
    </source>
</evidence>
<reference evidence="25" key="1">
    <citation type="journal article" date="2023" name="J. Hazard. Mater.">
        <title>Anaerobic biodegradation of pyrene and benzo[a]pyrene by a new sulfate-reducing Desulforamulus aquiferis strain DSA.</title>
        <authorList>
            <person name="Zhang Z."/>
            <person name="Sun J."/>
            <person name="Gong X."/>
            <person name="Wang C."/>
            <person name="Wang H."/>
        </authorList>
    </citation>
    <scope>NUCLEOTIDE SEQUENCE</scope>
    <source>
        <strain evidence="25">DSA</strain>
    </source>
</reference>
<dbReference type="GO" id="GO:0003677">
    <property type="term" value="F:DNA binding"/>
    <property type="evidence" value="ECO:0007669"/>
    <property type="project" value="InterPro"/>
</dbReference>
<dbReference type="Gene3D" id="1.10.150.20">
    <property type="entry name" value="5' to 3' exonuclease, C-terminal subdomain"/>
    <property type="match status" value="1"/>
</dbReference>
<evidence type="ECO:0000256" key="18">
    <source>
        <dbReference type="ARBA" id="ARBA00044632"/>
    </source>
</evidence>
<dbReference type="CDD" id="cd07436">
    <property type="entry name" value="PHP_PolX"/>
    <property type="match status" value="1"/>
</dbReference>
<evidence type="ECO:0000313" key="25">
    <source>
        <dbReference type="EMBL" id="MDO7786686.1"/>
    </source>
</evidence>
<dbReference type="InterPro" id="IPR003583">
    <property type="entry name" value="Hlx-hairpin-Hlx_DNA-bd_motif"/>
</dbReference>
<comment type="caution">
    <text evidence="25">The sequence shown here is derived from an EMBL/GenBank/DDBJ whole genome shotgun (WGS) entry which is preliminary data.</text>
</comment>
<feature type="domain" description="Polymerase/histidinol phosphatase N-terminal" evidence="23">
    <location>
        <begin position="338"/>
        <end position="417"/>
    </location>
</feature>
<dbReference type="Gene3D" id="3.30.460.10">
    <property type="entry name" value="Beta Polymerase, domain 2"/>
    <property type="match status" value="1"/>
</dbReference>